<gene>
    <name evidence="1" type="ORF">HNQ61_004184</name>
</gene>
<sequence>MNTKGASPARLLEMLSDRFGALEAVAYSSIKLSRYVSEEEMSMDLLVAEAVLEFGEELRNVQEAAGEWTDEVLARGYRLGGEA</sequence>
<proteinExistence type="predicted"/>
<accession>A0A841H3J5</accession>
<dbReference type="Proteomes" id="UP000582837">
    <property type="component" value="Unassembled WGS sequence"/>
</dbReference>
<comment type="caution">
    <text evidence="1">The sequence shown here is derived from an EMBL/GenBank/DDBJ whole genome shotgun (WGS) entry which is preliminary data.</text>
</comment>
<evidence type="ECO:0000313" key="2">
    <source>
        <dbReference type="Proteomes" id="UP000582837"/>
    </source>
</evidence>
<protein>
    <submittedName>
        <fullName evidence="1">Uncharacterized protein</fullName>
    </submittedName>
</protein>
<organism evidence="1 2">
    <name type="scientific">Longimicrobium terrae</name>
    <dbReference type="NCBI Taxonomy" id="1639882"/>
    <lineage>
        <taxon>Bacteria</taxon>
        <taxon>Pseudomonadati</taxon>
        <taxon>Gemmatimonadota</taxon>
        <taxon>Longimicrobiia</taxon>
        <taxon>Longimicrobiales</taxon>
        <taxon>Longimicrobiaceae</taxon>
        <taxon>Longimicrobium</taxon>
    </lineage>
</organism>
<dbReference type="EMBL" id="JACHIA010000015">
    <property type="protein sequence ID" value="MBB6072522.1"/>
    <property type="molecule type" value="Genomic_DNA"/>
</dbReference>
<keyword evidence="2" id="KW-1185">Reference proteome</keyword>
<dbReference type="RefSeq" id="WP_170038203.1">
    <property type="nucleotide sequence ID" value="NZ_JABDTL010000002.1"/>
</dbReference>
<reference evidence="1 2" key="1">
    <citation type="submission" date="2020-08" db="EMBL/GenBank/DDBJ databases">
        <title>Genomic Encyclopedia of Type Strains, Phase IV (KMG-IV): sequencing the most valuable type-strain genomes for metagenomic binning, comparative biology and taxonomic classification.</title>
        <authorList>
            <person name="Goeker M."/>
        </authorList>
    </citation>
    <scope>NUCLEOTIDE SEQUENCE [LARGE SCALE GENOMIC DNA]</scope>
    <source>
        <strain evidence="1 2">DSM 29007</strain>
    </source>
</reference>
<name>A0A841H3J5_9BACT</name>
<dbReference type="AlphaFoldDB" id="A0A841H3J5"/>
<evidence type="ECO:0000313" key="1">
    <source>
        <dbReference type="EMBL" id="MBB6072522.1"/>
    </source>
</evidence>